<feature type="chain" id="PRO_5022692443" description="Dienelactone hydrolase" evidence="4">
    <location>
        <begin position="23"/>
        <end position="334"/>
    </location>
</feature>
<feature type="signal peptide" evidence="4">
    <location>
        <begin position="1"/>
        <end position="22"/>
    </location>
</feature>
<comment type="caution">
    <text evidence="5">The sequence shown here is derived from an EMBL/GenBank/DDBJ whole genome shotgun (WGS) entry which is preliminary data.</text>
</comment>
<dbReference type="EMBL" id="VDUZ01000035">
    <property type="protein sequence ID" value="TXL72159.1"/>
    <property type="molecule type" value="Genomic_DNA"/>
</dbReference>
<proteinExistence type="predicted"/>
<sequence>MLGRIAILLAALSVLLSAHAGAQTPSKVPFKVGMREAVYKDEFEPAGIRTQVWYPTQLAPEPWNMYGIYEINARKDAAPVPGRRPLIVISHGSFGEPFGMHDLAEYLAARGYIVATLRHPHDNNEDSSGTHSDLQLVGRSRHVARVIDGVLADPVFGAMVDRDKIGMIGFSAGGFTALTVLGAEPDFKRLTEYCQTNPDDGVACSGGLEGKVRIERPDWKQTPDARVKAAVIMAPGWGFMFSRKTLQTVTKPVLIYRAASDSAIRHPFSEEWIAENLGRKPEYQVVPGEHLIFLAACDYGVVADICRDGPGIDRRAIHAEISAGVLDFFERSLR</sequence>
<keyword evidence="1" id="KW-0378">Hydrolase</keyword>
<keyword evidence="6" id="KW-1185">Reference proteome</keyword>
<accession>A0A5C8PEE3</accession>
<keyword evidence="3" id="KW-0443">Lipid metabolism</keyword>
<dbReference type="InterPro" id="IPR029058">
    <property type="entry name" value="AB_hydrolase_fold"/>
</dbReference>
<keyword evidence="4" id="KW-0732">Signal</keyword>
<dbReference type="Proteomes" id="UP000321638">
    <property type="component" value="Unassembled WGS sequence"/>
</dbReference>
<dbReference type="SUPFAM" id="SSF53474">
    <property type="entry name" value="alpha/beta-Hydrolases"/>
    <property type="match status" value="1"/>
</dbReference>
<dbReference type="GO" id="GO:0016042">
    <property type="term" value="P:lipid catabolic process"/>
    <property type="evidence" value="ECO:0007669"/>
    <property type="project" value="UniProtKB-KW"/>
</dbReference>
<evidence type="ECO:0000256" key="4">
    <source>
        <dbReference type="SAM" id="SignalP"/>
    </source>
</evidence>
<dbReference type="PANTHER" id="PTHR10272">
    <property type="entry name" value="PLATELET-ACTIVATING FACTOR ACETYLHYDROLASE"/>
    <property type="match status" value="1"/>
</dbReference>
<organism evidence="5 6">
    <name type="scientific">Vineibacter terrae</name>
    <dbReference type="NCBI Taxonomy" id="2586908"/>
    <lineage>
        <taxon>Bacteria</taxon>
        <taxon>Pseudomonadati</taxon>
        <taxon>Pseudomonadota</taxon>
        <taxon>Alphaproteobacteria</taxon>
        <taxon>Hyphomicrobiales</taxon>
        <taxon>Vineibacter</taxon>
    </lineage>
</organism>
<keyword evidence="2" id="KW-0442">Lipid degradation</keyword>
<gene>
    <name evidence="5" type="ORF">FHP25_26365</name>
</gene>
<evidence type="ECO:0000256" key="2">
    <source>
        <dbReference type="ARBA" id="ARBA00022963"/>
    </source>
</evidence>
<evidence type="ECO:0000313" key="6">
    <source>
        <dbReference type="Proteomes" id="UP000321638"/>
    </source>
</evidence>
<name>A0A5C8PEE3_9HYPH</name>
<dbReference type="GO" id="GO:0003847">
    <property type="term" value="F:1-alkyl-2-acetylglycerophosphocholine esterase activity"/>
    <property type="evidence" value="ECO:0007669"/>
    <property type="project" value="TreeGrafter"/>
</dbReference>
<dbReference type="PIRSF" id="PIRSF031982">
    <property type="entry name" value="UCP031982_abhydr"/>
    <property type="match status" value="1"/>
</dbReference>
<reference evidence="5 6" key="1">
    <citation type="submission" date="2019-06" db="EMBL/GenBank/DDBJ databases">
        <title>New taxonomy in bacterial strain CC-CFT640, isolated from vineyard.</title>
        <authorList>
            <person name="Lin S.-Y."/>
            <person name="Tsai C.-F."/>
            <person name="Young C.-C."/>
        </authorList>
    </citation>
    <scope>NUCLEOTIDE SEQUENCE [LARGE SCALE GENOMIC DNA]</scope>
    <source>
        <strain evidence="5 6">CC-CFT640</strain>
    </source>
</reference>
<dbReference type="PANTHER" id="PTHR10272:SF0">
    <property type="entry name" value="PLATELET-ACTIVATING FACTOR ACETYLHYDROLASE"/>
    <property type="match status" value="1"/>
</dbReference>
<protein>
    <recommendedName>
        <fullName evidence="7">Dienelactone hydrolase</fullName>
    </recommendedName>
</protein>
<dbReference type="RefSeq" id="WP_147849981.1">
    <property type="nucleotide sequence ID" value="NZ_VDUZ01000035.1"/>
</dbReference>
<evidence type="ECO:0000256" key="3">
    <source>
        <dbReference type="ARBA" id="ARBA00023098"/>
    </source>
</evidence>
<evidence type="ECO:0000313" key="5">
    <source>
        <dbReference type="EMBL" id="TXL72159.1"/>
    </source>
</evidence>
<dbReference type="OrthoDB" id="9814760at2"/>
<evidence type="ECO:0008006" key="7">
    <source>
        <dbReference type="Google" id="ProtNLM"/>
    </source>
</evidence>
<dbReference type="AlphaFoldDB" id="A0A5C8PEE3"/>
<dbReference type="Gene3D" id="3.40.50.1820">
    <property type="entry name" value="alpha/beta hydrolase"/>
    <property type="match status" value="1"/>
</dbReference>
<evidence type="ECO:0000256" key="1">
    <source>
        <dbReference type="ARBA" id="ARBA00022801"/>
    </source>
</evidence>
<dbReference type="InterPro" id="IPR016986">
    <property type="entry name" value="UCP031982_abhydr"/>
</dbReference>